<evidence type="ECO:0000313" key="4">
    <source>
        <dbReference type="EMBL" id="KTR39001.1"/>
    </source>
</evidence>
<evidence type="ECO:0000256" key="1">
    <source>
        <dbReference type="ARBA" id="ARBA00009013"/>
    </source>
</evidence>
<dbReference type="NCBIfam" id="TIGR00377">
    <property type="entry name" value="ant_ant_sig"/>
    <property type="match status" value="1"/>
</dbReference>
<proteinExistence type="inferred from homology"/>
<dbReference type="CDD" id="cd07043">
    <property type="entry name" value="STAS_anti-anti-sigma_factors"/>
    <property type="match status" value="1"/>
</dbReference>
<dbReference type="InterPro" id="IPR036513">
    <property type="entry name" value="STAS_dom_sf"/>
</dbReference>
<dbReference type="PATRIC" id="fig|465820.3.peg.2580"/>
<feature type="domain" description="STAS" evidence="3">
    <location>
        <begin position="10"/>
        <end position="111"/>
    </location>
</feature>
<comment type="similarity">
    <text evidence="1 2">Belongs to the anti-sigma-factor antagonist family.</text>
</comment>
<evidence type="ECO:0000259" key="3">
    <source>
        <dbReference type="PROSITE" id="PS50801"/>
    </source>
</evidence>
<dbReference type="GO" id="GO:0043856">
    <property type="term" value="F:anti-sigma factor antagonist activity"/>
    <property type="evidence" value="ECO:0007669"/>
    <property type="project" value="InterPro"/>
</dbReference>
<dbReference type="AlphaFoldDB" id="A0A147DM35"/>
<comment type="caution">
    <text evidence="5">The sequence shown here is derived from an EMBL/GenBank/DDBJ whole genome shotgun (WGS) entry which is preliminary data.</text>
</comment>
<dbReference type="PROSITE" id="PS50801">
    <property type="entry name" value="STAS"/>
    <property type="match status" value="1"/>
</dbReference>
<keyword evidence="7" id="KW-1185">Reference proteome</keyword>
<name>A0A147DM35_9MICO</name>
<dbReference type="RefSeq" id="WP_058729488.1">
    <property type="nucleotide sequence ID" value="NZ_LDRB01000062.1"/>
</dbReference>
<protein>
    <recommendedName>
        <fullName evidence="2">Anti-sigma factor antagonist</fullName>
    </recommendedName>
</protein>
<dbReference type="PANTHER" id="PTHR33495:SF2">
    <property type="entry name" value="ANTI-SIGMA FACTOR ANTAGONIST TM_1081-RELATED"/>
    <property type="match status" value="1"/>
</dbReference>
<dbReference type="OrthoDB" id="9793697at2"/>
<dbReference type="Proteomes" id="UP000072763">
    <property type="component" value="Unassembled WGS sequence"/>
</dbReference>
<dbReference type="EMBL" id="LDRC01000108">
    <property type="protein sequence ID" value="KTR47260.1"/>
    <property type="molecule type" value="Genomic_DNA"/>
</dbReference>
<accession>A0A147DM35</accession>
<evidence type="ECO:0000313" key="5">
    <source>
        <dbReference type="EMBL" id="KTR47260.1"/>
    </source>
</evidence>
<reference evidence="6 7" key="1">
    <citation type="journal article" date="2016" name="Front. Microbiol.">
        <title>Genomic Resource of Rice Seed Associated Bacteria.</title>
        <authorList>
            <person name="Midha S."/>
            <person name="Bansal K."/>
            <person name="Sharma S."/>
            <person name="Kumar N."/>
            <person name="Patil P.P."/>
            <person name="Chaudhry V."/>
            <person name="Patil P.B."/>
        </authorList>
    </citation>
    <scope>NUCLEOTIDE SEQUENCE [LARGE SCALE GENOMIC DNA]</scope>
    <source>
        <strain evidence="4 7">NS263</strain>
        <strain evidence="5 6">NS359</strain>
    </source>
</reference>
<evidence type="ECO:0000313" key="6">
    <source>
        <dbReference type="Proteomes" id="UP000072763"/>
    </source>
</evidence>
<dbReference type="InterPro" id="IPR002645">
    <property type="entry name" value="STAS_dom"/>
</dbReference>
<dbReference type="Pfam" id="PF01740">
    <property type="entry name" value="STAS"/>
    <property type="match status" value="1"/>
</dbReference>
<sequence length="112" mass="11806">MDIVVHEATDDTAVLECSGRLNMVSAGAFRETVAKVVEGGRARLVVELSGVEFMDSSGLGALVGCLKTARQAGGDLRLAAPSEQVQMVLKLSNIDKILRTYPDGDAAVTNWA</sequence>
<dbReference type="InterPro" id="IPR003658">
    <property type="entry name" value="Anti-sigma_ant"/>
</dbReference>
<dbReference type="EMBL" id="LDRB01000062">
    <property type="protein sequence ID" value="KTR39001.1"/>
    <property type="molecule type" value="Genomic_DNA"/>
</dbReference>
<evidence type="ECO:0000313" key="7">
    <source>
        <dbReference type="Proteomes" id="UP000078335"/>
    </source>
</evidence>
<dbReference type="PANTHER" id="PTHR33495">
    <property type="entry name" value="ANTI-SIGMA FACTOR ANTAGONIST TM_1081-RELATED-RELATED"/>
    <property type="match status" value="1"/>
</dbReference>
<dbReference type="Proteomes" id="UP000078335">
    <property type="component" value="Unassembled WGS sequence"/>
</dbReference>
<evidence type="ECO:0000256" key="2">
    <source>
        <dbReference type="RuleBase" id="RU003749"/>
    </source>
</evidence>
<organism evidence="5 6">
    <name type="scientific">Curtobacterium oceanosedimentum</name>
    <dbReference type="NCBI Taxonomy" id="465820"/>
    <lineage>
        <taxon>Bacteria</taxon>
        <taxon>Bacillati</taxon>
        <taxon>Actinomycetota</taxon>
        <taxon>Actinomycetes</taxon>
        <taxon>Micrococcales</taxon>
        <taxon>Microbacteriaceae</taxon>
        <taxon>Curtobacterium</taxon>
    </lineage>
</organism>
<dbReference type="SUPFAM" id="SSF52091">
    <property type="entry name" value="SpoIIaa-like"/>
    <property type="match status" value="1"/>
</dbReference>
<dbReference type="Gene3D" id="3.30.750.24">
    <property type="entry name" value="STAS domain"/>
    <property type="match status" value="1"/>
</dbReference>
<dbReference type="STRING" id="465820.NS263_11925"/>
<gene>
    <name evidence="4" type="ORF">NS263_11925</name>
    <name evidence="5" type="ORF">NS359_15310</name>
</gene>